<dbReference type="GO" id="GO:0005737">
    <property type="term" value="C:cytoplasm"/>
    <property type="evidence" value="ECO:0007669"/>
    <property type="project" value="UniProtKB-SubCell"/>
</dbReference>
<evidence type="ECO:0000256" key="7">
    <source>
        <dbReference type="ARBA" id="ARBA00022679"/>
    </source>
</evidence>
<evidence type="ECO:0000256" key="6">
    <source>
        <dbReference type="ARBA" id="ARBA00022603"/>
    </source>
</evidence>
<evidence type="ECO:0000256" key="1">
    <source>
        <dbReference type="ARBA" id="ARBA00004496"/>
    </source>
</evidence>
<dbReference type="AlphaFoldDB" id="A0A8J7PVB6"/>
<gene>
    <name evidence="10" type="ORF">J0H12_00910</name>
</gene>
<dbReference type="FunFam" id="3.40.50.150:FF:000010">
    <property type="entry name" value="Protein-L-isoaspartate O-methyltransferase"/>
    <property type="match status" value="1"/>
</dbReference>
<evidence type="ECO:0000313" key="10">
    <source>
        <dbReference type="EMBL" id="MBN9412474.1"/>
    </source>
</evidence>
<keyword evidence="7 10" id="KW-0808">Transferase</keyword>
<dbReference type="Proteomes" id="UP000664414">
    <property type="component" value="Unassembled WGS sequence"/>
</dbReference>
<dbReference type="Pfam" id="PF01135">
    <property type="entry name" value="PCMT"/>
    <property type="match status" value="1"/>
</dbReference>
<keyword evidence="5" id="KW-0963">Cytoplasm</keyword>
<evidence type="ECO:0000256" key="3">
    <source>
        <dbReference type="ARBA" id="ARBA00011890"/>
    </source>
</evidence>
<dbReference type="GO" id="GO:0004719">
    <property type="term" value="F:protein-L-isoaspartate (D-aspartate) O-methyltransferase activity"/>
    <property type="evidence" value="ECO:0007669"/>
    <property type="project" value="UniProtKB-UniRule"/>
</dbReference>
<accession>A0A8J7PVB6</accession>
<keyword evidence="6 10" id="KW-0489">Methyltransferase</keyword>
<dbReference type="GO" id="GO:0030091">
    <property type="term" value="P:protein repair"/>
    <property type="evidence" value="ECO:0007669"/>
    <property type="project" value="UniProtKB-UniRule"/>
</dbReference>
<dbReference type="Gene3D" id="3.40.50.150">
    <property type="entry name" value="Vaccinia Virus protein VP39"/>
    <property type="match status" value="1"/>
</dbReference>
<dbReference type="NCBIfam" id="TIGR00080">
    <property type="entry name" value="pimt"/>
    <property type="match status" value="1"/>
</dbReference>
<dbReference type="PANTHER" id="PTHR11579">
    <property type="entry name" value="PROTEIN-L-ISOASPARTATE O-METHYLTRANSFERASE"/>
    <property type="match status" value="1"/>
</dbReference>
<dbReference type="InterPro" id="IPR000682">
    <property type="entry name" value="PCMT"/>
</dbReference>
<comment type="similarity">
    <text evidence="2">Belongs to the methyltransferase superfamily. L-isoaspartyl/D-aspartyl protein methyltransferase family.</text>
</comment>
<dbReference type="EMBL" id="JAFKGL010000010">
    <property type="protein sequence ID" value="MBN9412474.1"/>
    <property type="molecule type" value="Genomic_DNA"/>
</dbReference>
<reference evidence="10" key="1">
    <citation type="submission" date="2021-02" db="EMBL/GenBank/DDBJ databases">
        <title>Thiocyanate and organic carbon inputs drive convergent selection for specific autotrophic Afipia and Thiobacillus strains within complex microbiomes.</title>
        <authorList>
            <person name="Huddy R.J."/>
            <person name="Sachdeva R."/>
            <person name="Kadzinga F."/>
            <person name="Kantor R.S."/>
            <person name="Harrison S.T.L."/>
            <person name="Banfield J.F."/>
        </authorList>
    </citation>
    <scope>NUCLEOTIDE SEQUENCE</scope>
    <source>
        <strain evidence="10">SCN18_10_11_15_R4_P_38_20</strain>
    </source>
</reference>
<name>A0A8J7PVB6_9PROT</name>
<sequence>MLAYHLKGGMSDHLKMIEMIKREIRDTAHLTGIDELPLDVEQALLKVPRERFVSEALAEFAYFNEALPIGHGQTTSQPFMVAVMTALIHPQKGHRILEIGTGSGYQAAILGQLVKEVYTIEVIPELSLTAQRHFNECQYRNIFPFIGDGAVGCPEYAPYDGILITAACEKVPQPLIDQLGLDGYIVVPLGRKGKLQMLTLITKDQEGYIHEKPIFPVTFVPFV</sequence>
<dbReference type="GO" id="GO:0032259">
    <property type="term" value="P:methylation"/>
    <property type="evidence" value="ECO:0007669"/>
    <property type="project" value="UniProtKB-KW"/>
</dbReference>
<comment type="caution">
    <text evidence="10">The sequence shown here is derived from an EMBL/GenBank/DDBJ whole genome shotgun (WGS) entry which is preliminary data.</text>
</comment>
<organism evidence="10 11">
    <name type="scientific">Candidatus Paracaedimonas acanthamoebae</name>
    <dbReference type="NCBI Taxonomy" id="244581"/>
    <lineage>
        <taxon>Bacteria</taxon>
        <taxon>Pseudomonadati</taxon>
        <taxon>Pseudomonadota</taxon>
        <taxon>Alphaproteobacteria</taxon>
        <taxon>Holosporales</taxon>
        <taxon>Caedimonadaceae</taxon>
        <taxon>Candidatus Paracaedimonas</taxon>
    </lineage>
</organism>
<comment type="subcellular location">
    <subcellularLocation>
        <location evidence="1">Cytoplasm</location>
    </subcellularLocation>
</comment>
<dbReference type="EC" id="2.1.1.77" evidence="3 9"/>
<proteinExistence type="inferred from homology"/>
<evidence type="ECO:0000256" key="5">
    <source>
        <dbReference type="ARBA" id="ARBA00022490"/>
    </source>
</evidence>
<evidence type="ECO:0000313" key="11">
    <source>
        <dbReference type="Proteomes" id="UP000664414"/>
    </source>
</evidence>
<dbReference type="NCBIfam" id="NF001453">
    <property type="entry name" value="PRK00312.1"/>
    <property type="match status" value="1"/>
</dbReference>
<evidence type="ECO:0000256" key="4">
    <source>
        <dbReference type="ARBA" id="ARBA00013346"/>
    </source>
</evidence>
<protein>
    <recommendedName>
        <fullName evidence="4 9">Protein-L-isoaspartate O-methyltransferase</fullName>
        <ecNumber evidence="3 9">2.1.1.77</ecNumber>
    </recommendedName>
</protein>
<dbReference type="PANTHER" id="PTHR11579:SF0">
    <property type="entry name" value="PROTEIN-L-ISOASPARTATE(D-ASPARTATE) O-METHYLTRANSFERASE"/>
    <property type="match status" value="1"/>
</dbReference>
<dbReference type="InterPro" id="IPR029063">
    <property type="entry name" value="SAM-dependent_MTases_sf"/>
</dbReference>
<evidence type="ECO:0000256" key="8">
    <source>
        <dbReference type="ARBA" id="ARBA00022691"/>
    </source>
</evidence>
<keyword evidence="8" id="KW-0949">S-adenosyl-L-methionine</keyword>
<dbReference type="CDD" id="cd02440">
    <property type="entry name" value="AdoMet_MTases"/>
    <property type="match status" value="1"/>
</dbReference>
<evidence type="ECO:0000256" key="9">
    <source>
        <dbReference type="NCBIfam" id="TIGR00080"/>
    </source>
</evidence>
<dbReference type="SUPFAM" id="SSF53335">
    <property type="entry name" value="S-adenosyl-L-methionine-dependent methyltransferases"/>
    <property type="match status" value="1"/>
</dbReference>
<evidence type="ECO:0000256" key="2">
    <source>
        <dbReference type="ARBA" id="ARBA00005369"/>
    </source>
</evidence>